<feature type="compositionally biased region" description="Basic residues" evidence="1">
    <location>
        <begin position="280"/>
        <end position="289"/>
    </location>
</feature>
<proteinExistence type="predicted"/>
<feature type="compositionally biased region" description="Basic residues" evidence="1">
    <location>
        <begin position="465"/>
        <end position="479"/>
    </location>
</feature>
<feature type="region of interest" description="Disordered" evidence="1">
    <location>
        <begin position="207"/>
        <end position="396"/>
    </location>
</feature>
<feature type="compositionally biased region" description="Low complexity" evidence="1">
    <location>
        <begin position="338"/>
        <end position="349"/>
    </location>
</feature>
<protein>
    <submittedName>
        <fullName evidence="3">Uncharacterized protein</fullName>
    </submittedName>
</protein>
<feature type="compositionally biased region" description="Polar residues" evidence="1">
    <location>
        <begin position="480"/>
        <end position="490"/>
    </location>
</feature>
<reference evidence="3" key="2">
    <citation type="submission" date="2019-10" db="EMBL/GenBank/DDBJ databases">
        <authorList>
            <consortium name="NCBI Genome Project"/>
        </authorList>
    </citation>
    <scope>NUCLEOTIDE SEQUENCE</scope>
    <source>
        <strain evidence="3">NI907</strain>
    </source>
</reference>
<evidence type="ECO:0000313" key="3">
    <source>
        <dbReference type="RefSeq" id="XP_030981762.1"/>
    </source>
</evidence>
<gene>
    <name evidence="3" type="ORF">PgNI_05224</name>
</gene>
<keyword evidence="2" id="KW-1185">Reference proteome</keyword>
<feature type="region of interest" description="Disordered" evidence="1">
    <location>
        <begin position="441"/>
        <end position="490"/>
    </location>
</feature>
<reference evidence="3" key="3">
    <citation type="submission" date="2025-08" db="UniProtKB">
        <authorList>
            <consortium name="RefSeq"/>
        </authorList>
    </citation>
    <scope>IDENTIFICATION</scope>
    <source>
        <strain evidence="3">NI907</strain>
    </source>
</reference>
<reference evidence="2 3" key="1">
    <citation type="journal article" date="2019" name="Mol. Biol. Evol.">
        <title>Blast fungal genomes show frequent chromosomal changes, gene gains and losses, and effector gene turnover.</title>
        <authorList>
            <person name="Gomez Luciano L.B."/>
            <person name="Jason Tsai I."/>
            <person name="Chuma I."/>
            <person name="Tosa Y."/>
            <person name="Chen Y.H."/>
            <person name="Li J.Y."/>
            <person name="Li M.Y."/>
            <person name="Jade Lu M.Y."/>
            <person name="Nakayashiki H."/>
            <person name="Li W.H."/>
        </authorList>
    </citation>
    <scope>NUCLEOTIDE SEQUENCE [LARGE SCALE GENOMIC DNA]</scope>
    <source>
        <strain evidence="2 3">NI907</strain>
    </source>
</reference>
<sequence>MTPRPGARGDGKDRSPWPAQFKLELLKLMIANKEDWNSKDRADRRDFFDIVASQAKTKLNKVVDADDIRSRVHLSMCGPRRNSTFKTDPIGEAEIKVDEWNAIVDANPRVDSPKKLQRLDDRSVEALAKASINYIQIARETLLRPSSSPEQWQDAEILLAMPLVMAARDECKSRFVTPSQRNEVLSWTRSTQRTALFNLIPAKVWRPAQAKERSTRTPQAGESKCEMGKTPNLSKPATDLPIRHITRPPPASNVVDLTSPPPASNVVDLTSPPPSPTYHSKARQLRHVVQKSSDDSDSNSEPDLSLSGKRPYAATTPYIIPRPLQKPQQAGQDRVDSSDSGSSVSSSSSNDDKSKPIKNNLKADPTPLHSPFTPTTFSQRKRKATIELKEDDKAKKTKAWGKVELPKHAIQQKFPDLTKIPAGSNISADEVLDINIALGAHRKTATRPAQQTNNRNRDGFQKSKNINKKRRRKTRRKKNGSFQTEESIKR</sequence>
<evidence type="ECO:0000256" key="1">
    <source>
        <dbReference type="SAM" id="MobiDB-lite"/>
    </source>
</evidence>
<dbReference type="RefSeq" id="XP_030981762.1">
    <property type="nucleotide sequence ID" value="XM_031125258.1"/>
</dbReference>
<evidence type="ECO:0000313" key="2">
    <source>
        <dbReference type="Proteomes" id="UP000515153"/>
    </source>
</evidence>
<dbReference type="AlphaFoldDB" id="A0A6P8B3I9"/>
<dbReference type="GeneID" id="41960167"/>
<dbReference type="KEGG" id="pgri:PgNI_05224"/>
<name>A0A6P8B3I9_PYRGI</name>
<accession>A0A6P8B3I9</accession>
<organism evidence="2 3">
    <name type="scientific">Pyricularia grisea</name>
    <name type="common">Crabgrass-specific blast fungus</name>
    <name type="synonym">Magnaporthe grisea</name>
    <dbReference type="NCBI Taxonomy" id="148305"/>
    <lineage>
        <taxon>Eukaryota</taxon>
        <taxon>Fungi</taxon>
        <taxon>Dikarya</taxon>
        <taxon>Ascomycota</taxon>
        <taxon>Pezizomycotina</taxon>
        <taxon>Sordariomycetes</taxon>
        <taxon>Sordariomycetidae</taxon>
        <taxon>Magnaporthales</taxon>
        <taxon>Pyriculariaceae</taxon>
        <taxon>Pyricularia</taxon>
    </lineage>
</organism>
<feature type="compositionally biased region" description="Basic and acidic residues" evidence="1">
    <location>
        <begin position="384"/>
        <end position="394"/>
    </location>
</feature>
<dbReference type="Proteomes" id="UP000515153">
    <property type="component" value="Chromosome I"/>
</dbReference>